<dbReference type="RefSeq" id="WP_207419003.1">
    <property type="nucleotide sequence ID" value="NZ_CP061177.1"/>
</dbReference>
<reference evidence="2 3" key="1">
    <citation type="submission" date="2020-09" db="EMBL/GenBank/DDBJ databases">
        <title>Roseomonas.</title>
        <authorList>
            <person name="Zhu W."/>
        </authorList>
    </citation>
    <scope>NUCLEOTIDE SEQUENCE [LARGE SCALE GENOMIC DNA]</scope>
    <source>
        <strain evidence="2 3">573</strain>
    </source>
</reference>
<organism evidence="2 3">
    <name type="scientific">Roseomonas haemaphysalidis</name>
    <dbReference type="NCBI Taxonomy" id="2768162"/>
    <lineage>
        <taxon>Bacteria</taxon>
        <taxon>Pseudomonadati</taxon>
        <taxon>Pseudomonadota</taxon>
        <taxon>Alphaproteobacteria</taxon>
        <taxon>Acetobacterales</taxon>
        <taxon>Roseomonadaceae</taxon>
        <taxon>Roseomonas</taxon>
    </lineage>
</organism>
<keyword evidence="1" id="KW-0812">Transmembrane</keyword>
<gene>
    <name evidence="2" type="ORF">IAI61_17460</name>
</gene>
<feature type="transmembrane region" description="Helical" evidence="1">
    <location>
        <begin position="37"/>
        <end position="61"/>
    </location>
</feature>
<protein>
    <recommendedName>
        <fullName evidence="4">DUF4175 domain-containing protein</fullName>
    </recommendedName>
</protein>
<feature type="transmembrane region" description="Helical" evidence="1">
    <location>
        <begin position="7"/>
        <end position="31"/>
    </location>
</feature>
<accession>A0ABS3KTN3</accession>
<evidence type="ECO:0000256" key="1">
    <source>
        <dbReference type="SAM" id="Phobius"/>
    </source>
</evidence>
<proteinExistence type="predicted"/>
<keyword evidence="1" id="KW-0472">Membrane</keyword>
<sequence length="76" mass="8544">MFWVSMLLILLVFGLPLMLVFAAFSVGIWVVGAVLGLVWAVLSFLFHDAGMALLVVGALWLGYRWGQRRQVEQHRA</sequence>
<name>A0ABS3KTN3_9PROT</name>
<dbReference type="EMBL" id="JACTNG010000010">
    <property type="protein sequence ID" value="MBO1080833.1"/>
    <property type="molecule type" value="Genomic_DNA"/>
</dbReference>
<keyword evidence="3" id="KW-1185">Reference proteome</keyword>
<evidence type="ECO:0000313" key="2">
    <source>
        <dbReference type="EMBL" id="MBO1080833.1"/>
    </source>
</evidence>
<evidence type="ECO:0008006" key="4">
    <source>
        <dbReference type="Google" id="ProtNLM"/>
    </source>
</evidence>
<dbReference type="Proteomes" id="UP001518989">
    <property type="component" value="Unassembled WGS sequence"/>
</dbReference>
<comment type="caution">
    <text evidence="2">The sequence shown here is derived from an EMBL/GenBank/DDBJ whole genome shotgun (WGS) entry which is preliminary data.</text>
</comment>
<evidence type="ECO:0000313" key="3">
    <source>
        <dbReference type="Proteomes" id="UP001518989"/>
    </source>
</evidence>
<keyword evidence="1" id="KW-1133">Transmembrane helix</keyword>